<dbReference type="GO" id="GO:0006952">
    <property type="term" value="P:defense response"/>
    <property type="evidence" value="ECO:0007669"/>
    <property type="project" value="InterPro"/>
</dbReference>
<reference evidence="2" key="2">
    <citation type="submission" date="2018-05" db="EMBL/GenBank/DDBJ databases">
        <title>OpunRS2 (Oryza punctata Reference Sequence Version 2).</title>
        <authorList>
            <person name="Zhang J."/>
            <person name="Kudrna D."/>
            <person name="Lee S."/>
            <person name="Talag J."/>
            <person name="Welchert J."/>
            <person name="Wing R.A."/>
        </authorList>
    </citation>
    <scope>NUCLEOTIDE SEQUENCE [LARGE SCALE GENOMIC DNA]</scope>
</reference>
<dbReference type="STRING" id="4537.A0A0E0LPL1"/>
<dbReference type="Gramene" id="OPUNC07G24240.1">
    <property type="protein sequence ID" value="OPUNC07G24240.1"/>
    <property type="gene ID" value="OPUNC07G24240"/>
</dbReference>
<dbReference type="SMART" id="SM00239">
    <property type="entry name" value="C2"/>
    <property type="match status" value="1"/>
</dbReference>
<dbReference type="InterPro" id="IPR044750">
    <property type="entry name" value="C2_SRC2/BAP"/>
</dbReference>
<dbReference type="Proteomes" id="UP000026962">
    <property type="component" value="Chromosome 7"/>
</dbReference>
<evidence type="ECO:0000313" key="3">
    <source>
        <dbReference type="Proteomes" id="UP000026962"/>
    </source>
</evidence>
<dbReference type="InterPro" id="IPR000008">
    <property type="entry name" value="C2_dom"/>
</dbReference>
<sequence length="222" mass="23612">MAYRALEVTLISARNLKKVNLITPMEVYAVVSVSGNPLARQCTLPDRYGGRNPTWNATLHLAVPAAAQGAFLHVLLRTERALGDRDVGEVYVPLADLQLAGAGDGLAAAPYQYLVRKVQSTTEHCGFLSLSYRLGPVVVAAPSPVAADTGAVPAYLVVPCYANAPPYVYLSSPPRRKRNADFGQWFGGAVRGMLSGETMSPGTAAYDAGYKAGVADGRRVKF</sequence>
<feature type="domain" description="C2" evidence="1">
    <location>
        <begin position="1"/>
        <end position="107"/>
    </location>
</feature>
<name>A0A0E0LPL1_ORYPU</name>
<evidence type="ECO:0000259" key="1">
    <source>
        <dbReference type="PROSITE" id="PS50004"/>
    </source>
</evidence>
<dbReference type="HOGENOM" id="CLU_049673_4_0_1"/>
<dbReference type="CDD" id="cd04051">
    <property type="entry name" value="C2_SRC2_like"/>
    <property type="match status" value="1"/>
</dbReference>
<proteinExistence type="predicted"/>
<dbReference type="PANTHER" id="PTHR32246">
    <property type="entry name" value="INGRESSION PROTEIN FIC1"/>
    <property type="match status" value="1"/>
</dbReference>
<protein>
    <recommendedName>
        <fullName evidence="1">C2 domain-containing protein</fullName>
    </recommendedName>
</protein>
<accession>A0A0E0LPL1</accession>
<dbReference type="AlphaFoldDB" id="A0A0E0LPL1"/>
<keyword evidence="3" id="KW-1185">Reference proteome</keyword>
<dbReference type="Pfam" id="PF00168">
    <property type="entry name" value="C2"/>
    <property type="match status" value="1"/>
</dbReference>
<dbReference type="InterPro" id="IPR035892">
    <property type="entry name" value="C2_domain_sf"/>
</dbReference>
<dbReference type="EnsemblPlants" id="OPUNC07G24240.1">
    <property type="protein sequence ID" value="OPUNC07G24240.1"/>
    <property type="gene ID" value="OPUNC07G24240"/>
</dbReference>
<dbReference type="OMA" id="ISESWIH"/>
<dbReference type="eggNOG" id="ENOG502QUNY">
    <property type="taxonomic scope" value="Eukaryota"/>
</dbReference>
<dbReference type="PANTHER" id="PTHR32246:SF24">
    <property type="entry name" value="OS07G0670200 PROTEIN"/>
    <property type="match status" value="1"/>
</dbReference>
<evidence type="ECO:0000313" key="2">
    <source>
        <dbReference type="EnsemblPlants" id="OPUNC07G24240.1"/>
    </source>
</evidence>
<dbReference type="SUPFAM" id="SSF49562">
    <property type="entry name" value="C2 domain (Calcium/lipid-binding domain, CaLB)"/>
    <property type="match status" value="1"/>
</dbReference>
<dbReference type="Gene3D" id="2.60.40.150">
    <property type="entry name" value="C2 domain"/>
    <property type="match status" value="1"/>
</dbReference>
<dbReference type="PROSITE" id="PS50004">
    <property type="entry name" value="C2"/>
    <property type="match status" value="1"/>
</dbReference>
<organism evidence="2">
    <name type="scientific">Oryza punctata</name>
    <name type="common">Red rice</name>
    <dbReference type="NCBI Taxonomy" id="4537"/>
    <lineage>
        <taxon>Eukaryota</taxon>
        <taxon>Viridiplantae</taxon>
        <taxon>Streptophyta</taxon>
        <taxon>Embryophyta</taxon>
        <taxon>Tracheophyta</taxon>
        <taxon>Spermatophyta</taxon>
        <taxon>Magnoliopsida</taxon>
        <taxon>Liliopsida</taxon>
        <taxon>Poales</taxon>
        <taxon>Poaceae</taxon>
        <taxon>BOP clade</taxon>
        <taxon>Oryzoideae</taxon>
        <taxon>Oryzeae</taxon>
        <taxon>Oryzinae</taxon>
        <taxon>Oryza</taxon>
    </lineage>
</organism>
<reference evidence="2" key="1">
    <citation type="submission" date="2015-04" db="UniProtKB">
        <authorList>
            <consortium name="EnsemblPlants"/>
        </authorList>
    </citation>
    <scope>IDENTIFICATION</scope>
</reference>